<organism evidence="1 2">
    <name type="scientific">Brachionus calyciflorus</name>
    <dbReference type="NCBI Taxonomy" id="104777"/>
    <lineage>
        <taxon>Eukaryota</taxon>
        <taxon>Metazoa</taxon>
        <taxon>Spiralia</taxon>
        <taxon>Gnathifera</taxon>
        <taxon>Rotifera</taxon>
        <taxon>Eurotatoria</taxon>
        <taxon>Monogononta</taxon>
        <taxon>Pseudotrocha</taxon>
        <taxon>Ploima</taxon>
        <taxon>Brachionidae</taxon>
        <taxon>Brachionus</taxon>
    </lineage>
</organism>
<sequence>MEELKTFFIQEKFNEDIFSFQNIPQIIYMKNSEVFVNKNSEKTEPQQYSDDYERDYRLKSFGYGDWQLSINLIKCEYFQNRWNVLQQNLSDNYINKNLDKIQDELFYLKLKLKLINSILRDQDLCWCTLIGENWTAKIGGDRLDSRLGK</sequence>
<evidence type="ECO:0000313" key="1">
    <source>
        <dbReference type="EMBL" id="CAF0770401.1"/>
    </source>
</evidence>
<dbReference type="Proteomes" id="UP000663879">
    <property type="component" value="Unassembled WGS sequence"/>
</dbReference>
<keyword evidence="2" id="KW-1185">Reference proteome</keyword>
<gene>
    <name evidence="1" type="ORF">OXX778_LOCUS4919</name>
</gene>
<evidence type="ECO:0000313" key="2">
    <source>
        <dbReference type="Proteomes" id="UP000663879"/>
    </source>
</evidence>
<dbReference type="AlphaFoldDB" id="A0A813QQG2"/>
<protein>
    <submittedName>
        <fullName evidence="1">Uncharacterized protein</fullName>
    </submittedName>
</protein>
<accession>A0A813QQG2</accession>
<reference evidence="1" key="1">
    <citation type="submission" date="2021-02" db="EMBL/GenBank/DDBJ databases">
        <authorList>
            <person name="Nowell W R."/>
        </authorList>
    </citation>
    <scope>NUCLEOTIDE SEQUENCE</scope>
    <source>
        <strain evidence="1">Ploen Becks lab</strain>
    </source>
</reference>
<dbReference type="EMBL" id="CAJNOC010000512">
    <property type="protein sequence ID" value="CAF0770401.1"/>
    <property type="molecule type" value="Genomic_DNA"/>
</dbReference>
<name>A0A813QQG2_9BILA</name>
<proteinExistence type="predicted"/>
<comment type="caution">
    <text evidence="1">The sequence shown here is derived from an EMBL/GenBank/DDBJ whole genome shotgun (WGS) entry which is preliminary data.</text>
</comment>